<comment type="caution">
    <text evidence="1">The sequence shown here is derived from an EMBL/GenBank/DDBJ whole genome shotgun (WGS) entry which is preliminary data.</text>
</comment>
<name>A0ACC2EL23_DIPCM</name>
<proteinExistence type="predicted"/>
<evidence type="ECO:0000313" key="2">
    <source>
        <dbReference type="Proteomes" id="UP001162992"/>
    </source>
</evidence>
<organism evidence="1 2">
    <name type="scientific">Diphasiastrum complanatum</name>
    <name type="common">Issler's clubmoss</name>
    <name type="synonym">Lycopodium complanatum</name>
    <dbReference type="NCBI Taxonomy" id="34168"/>
    <lineage>
        <taxon>Eukaryota</taxon>
        <taxon>Viridiplantae</taxon>
        <taxon>Streptophyta</taxon>
        <taxon>Embryophyta</taxon>
        <taxon>Tracheophyta</taxon>
        <taxon>Lycopodiopsida</taxon>
        <taxon>Lycopodiales</taxon>
        <taxon>Lycopodiaceae</taxon>
        <taxon>Lycopodioideae</taxon>
        <taxon>Diphasiastrum</taxon>
    </lineage>
</organism>
<evidence type="ECO:0000313" key="1">
    <source>
        <dbReference type="EMBL" id="KAJ7567070.1"/>
    </source>
</evidence>
<keyword evidence="2" id="KW-1185">Reference proteome</keyword>
<sequence>MGWLLLIPFITSRLSSCTPPSCASSIFAAFPHCQTQPIGWAFVHSPAQIGVGIMTNKHCTWYISLSLLIVYHQPKWAKRKLIPTTYCLGLHHCITNFSFIL</sequence>
<accession>A0ACC2EL23</accession>
<dbReference type="EMBL" id="CM055093">
    <property type="protein sequence ID" value="KAJ7567070.1"/>
    <property type="molecule type" value="Genomic_DNA"/>
</dbReference>
<dbReference type="Proteomes" id="UP001162992">
    <property type="component" value="Chromosome 2"/>
</dbReference>
<reference evidence="2" key="1">
    <citation type="journal article" date="2024" name="Proc. Natl. Acad. Sci. U.S.A.">
        <title>Extraordinary preservation of gene collinearity over three hundred million years revealed in homosporous lycophytes.</title>
        <authorList>
            <person name="Li C."/>
            <person name="Wickell D."/>
            <person name="Kuo L.Y."/>
            <person name="Chen X."/>
            <person name="Nie B."/>
            <person name="Liao X."/>
            <person name="Peng D."/>
            <person name="Ji J."/>
            <person name="Jenkins J."/>
            <person name="Williams M."/>
            <person name="Shu S."/>
            <person name="Plott C."/>
            <person name="Barry K."/>
            <person name="Rajasekar S."/>
            <person name="Grimwood J."/>
            <person name="Han X."/>
            <person name="Sun S."/>
            <person name="Hou Z."/>
            <person name="He W."/>
            <person name="Dai G."/>
            <person name="Sun C."/>
            <person name="Schmutz J."/>
            <person name="Leebens-Mack J.H."/>
            <person name="Li F.W."/>
            <person name="Wang L."/>
        </authorList>
    </citation>
    <scope>NUCLEOTIDE SEQUENCE [LARGE SCALE GENOMIC DNA]</scope>
    <source>
        <strain evidence="2">cv. PW_Plant_1</strain>
    </source>
</reference>
<protein>
    <submittedName>
        <fullName evidence="1">Uncharacterized protein</fullName>
    </submittedName>
</protein>
<gene>
    <name evidence="1" type="ORF">O6H91_02G131200</name>
</gene>